<evidence type="ECO:0000313" key="1">
    <source>
        <dbReference type="EMBL" id="OYO07882.1"/>
    </source>
</evidence>
<organism evidence="1 2">
    <name type="scientific">Enemella evansiae</name>
    <dbReference type="NCBI Taxonomy" id="2016499"/>
    <lineage>
        <taxon>Bacteria</taxon>
        <taxon>Bacillati</taxon>
        <taxon>Actinomycetota</taxon>
        <taxon>Actinomycetes</taxon>
        <taxon>Propionibacteriales</taxon>
        <taxon>Propionibacteriaceae</taxon>
        <taxon>Enemella</taxon>
    </lineage>
</organism>
<dbReference type="AlphaFoldDB" id="A0A255FX40"/>
<dbReference type="EMBL" id="NMVO01000019">
    <property type="protein sequence ID" value="OYO07882.1"/>
    <property type="molecule type" value="Genomic_DNA"/>
</dbReference>
<sequence>MPKQAQLVSQQVAAAHAGVSVDTIRRRIADGSLTGYRFGKRMIRVDLNELDALLRPIPTVGGGRIA</sequence>
<accession>A0A255FX40</accession>
<dbReference type="GO" id="GO:0003677">
    <property type="term" value="F:DNA binding"/>
    <property type="evidence" value="ECO:0007669"/>
    <property type="project" value="UniProtKB-KW"/>
</dbReference>
<dbReference type="OrthoDB" id="4870800at2"/>
<dbReference type="InterPro" id="IPR010093">
    <property type="entry name" value="SinI_DNA-bd"/>
</dbReference>
<dbReference type="RefSeq" id="WP_094407221.1">
    <property type="nucleotide sequence ID" value="NZ_NMVO01000019.1"/>
</dbReference>
<evidence type="ECO:0000313" key="2">
    <source>
        <dbReference type="Proteomes" id="UP000215896"/>
    </source>
</evidence>
<gene>
    <name evidence="1" type="ORF">CGZ94_20655</name>
</gene>
<dbReference type="NCBIfam" id="TIGR01764">
    <property type="entry name" value="excise"/>
    <property type="match status" value="1"/>
</dbReference>
<name>A0A255FX40_9ACTN</name>
<keyword evidence="1" id="KW-0238">DNA-binding</keyword>
<dbReference type="Proteomes" id="UP000215896">
    <property type="component" value="Unassembled WGS sequence"/>
</dbReference>
<comment type="caution">
    <text evidence="1">The sequence shown here is derived from an EMBL/GenBank/DDBJ whole genome shotgun (WGS) entry which is preliminary data.</text>
</comment>
<protein>
    <submittedName>
        <fullName evidence="1">DNA-binding protein</fullName>
    </submittedName>
</protein>
<keyword evidence="2" id="KW-1185">Reference proteome</keyword>
<proteinExistence type="predicted"/>
<reference evidence="1 2" key="1">
    <citation type="submission" date="2017-07" db="EMBL/GenBank/DDBJ databases">
        <title>Draft whole genome sequences of clinical Proprionibacteriaceae strains.</title>
        <authorList>
            <person name="Bernier A.-M."/>
            <person name="Bernard K."/>
            <person name="Domingo M.-C."/>
        </authorList>
    </citation>
    <scope>NUCLEOTIDE SEQUENCE [LARGE SCALE GENOMIC DNA]</scope>
    <source>
        <strain evidence="1 2">NML 030167</strain>
    </source>
</reference>